<evidence type="ECO:0000259" key="1">
    <source>
        <dbReference type="Pfam" id="PF03372"/>
    </source>
</evidence>
<dbReference type="InterPro" id="IPR005135">
    <property type="entry name" value="Endo/exonuclease/phosphatase"/>
</dbReference>
<sequence>MLQKYLFLKHGLLSVMTFNIRVDIVEYNPENNFKERIHRLTKIIEKWQPTILCVQEPLTDQFQQWQSHLPSYYQSIGSPYSSSQLDFQVAILYNNQILKLLDQDYLWLSKTPRTVGSKDWNSHAIRTLNIARFQLLSNESINLLVFNTHLDAKSEQARQEQAKIVRSTINEWQRKYPTDVVLLLSDFNSIPQQTTYNILTSSDFLYDTWIICKTHSSTCIINTFSSTFHGWLGSIINTYGLQLLQTIGFSYHGLGIILPHGIPKNSSSYIDVLKKFTRYSYLINPSEMISIWSSHRFHVDWILYQNSLDKTRYLQPKFISVIDIRSQNYSSDHFPVIALFQIKNK</sequence>
<reference evidence="2" key="1">
    <citation type="submission" date="2021-02" db="EMBL/GenBank/DDBJ databases">
        <authorList>
            <person name="Nowell W R."/>
        </authorList>
    </citation>
    <scope>NUCLEOTIDE SEQUENCE</scope>
</reference>
<dbReference type="PANTHER" id="PTHR12121:SF36">
    <property type="entry name" value="ENDONUCLEASE_EXONUCLEASE_PHOSPHATASE DOMAIN-CONTAINING PROTEIN"/>
    <property type="match status" value="1"/>
</dbReference>
<evidence type="ECO:0000313" key="2">
    <source>
        <dbReference type="EMBL" id="CAF1451619.1"/>
    </source>
</evidence>
<feature type="domain" description="Endonuclease/exonuclease/phosphatase" evidence="1">
    <location>
        <begin position="16"/>
        <end position="333"/>
    </location>
</feature>
<dbReference type="EMBL" id="CAJOBB010005610">
    <property type="protein sequence ID" value="CAF4134329.1"/>
    <property type="molecule type" value="Genomic_DNA"/>
</dbReference>
<dbReference type="Proteomes" id="UP000663868">
    <property type="component" value="Unassembled WGS sequence"/>
</dbReference>
<dbReference type="EMBL" id="CAJNOE010001806">
    <property type="protein sequence ID" value="CAF1451619.1"/>
    <property type="molecule type" value="Genomic_DNA"/>
</dbReference>
<dbReference type="Pfam" id="PF03372">
    <property type="entry name" value="Exo_endo_phos"/>
    <property type="match status" value="1"/>
</dbReference>
<dbReference type="GO" id="GO:0000175">
    <property type="term" value="F:3'-5'-RNA exonuclease activity"/>
    <property type="evidence" value="ECO:0007669"/>
    <property type="project" value="TreeGrafter"/>
</dbReference>
<dbReference type="Gene3D" id="3.60.10.10">
    <property type="entry name" value="Endonuclease/exonuclease/phosphatase"/>
    <property type="match status" value="1"/>
</dbReference>
<dbReference type="AlphaFoldDB" id="A0A815PLX5"/>
<comment type="caution">
    <text evidence="2">The sequence shown here is derived from an EMBL/GenBank/DDBJ whole genome shotgun (WGS) entry which is preliminary data.</text>
</comment>
<protein>
    <recommendedName>
        <fullName evidence="1">Endonuclease/exonuclease/phosphatase domain-containing protein</fullName>
    </recommendedName>
</protein>
<name>A0A815PLX5_9BILA</name>
<accession>A0A815PLX5</accession>
<dbReference type="InterPro" id="IPR036691">
    <property type="entry name" value="Endo/exonu/phosph_ase_sf"/>
</dbReference>
<proteinExistence type="predicted"/>
<dbReference type="Proteomes" id="UP000663860">
    <property type="component" value="Unassembled WGS sequence"/>
</dbReference>
<dbReference type="PANTHER" id="PTHR12121">
    <property type="entry name" value="CARBON CATABOLITE REPRESSOR PROTEIN 4"/>
    <property type="match status" value="1"/>
</dbReference>
<dbReference type="SUPFAM" id="SSF56219">
    <property type="entry name" value="DNase I-like"/>
    <property type="match status" value="1"/>
</dbReference>
<organism evidence="2 4">
    <name type="scientific">Adineta steineri</name>
    <dbReference type="NCBI Taxonomy" id="433720"/>
    <lineage>
        <taxon>Eukaryota</taxon>
        <taxon>Metazoa</taxon>
        <taxon>Spiralia</taxon>
        <taxon>Gnathifera</taxon>
        <taxon>Rotifera</taxon>
        <taxon>Eurotatoria</taxon>
        <taxon>Bdelloidea</taxon>
        <taxon>Adinetida</taxon>
        <taxon>Adinetidae</taxon>
        <taxon>Adineta</taxon>
    </lineage>
</organism>
<dbReference type="InterPro" id="IPR050410">
    <property type="entry name" value="CCR4/nocturin_mRNA_transcr"/>
</dbReference>
<gene>
    <name evidence="2" type="ORF">IZO911_LOCUS42401</name>
    <name evidence="3" type="ORF">KXQ929_LOCUS36349</name>
</gene>
<evidence type="ECO:0000313" key="3">
    <source>
        <dbReference type="EMBL" id="CAF4134329.1"/>
    </source>
</evidence>
<evidence type="ECO:0000313" key="4">
    <source>
        <dbReference type="Proteomes" id="UP000663860"/>
    </source>
</evidence>